<name>A0AAN7P558_9COLE</name>
<evidence type="ECO:0000313" key="3">
    <source>
        <dbReference type="Proteomes" id="UP001353858"/>
    </source>
</evidence>
<gene>
    <name evidence="2" type="ORF">RN001_013956</name>
</gene>
<dbReference type="PANTHER" id="PTHR34153:SF2">
    <property type="entry name" value="SI:CH211-262H13.3-RELATED"/>
    <property type="match status" value="1"/>
</dbReference>
<dbReference type="InterPro" id="IPR032071">
    <property type="entry name" value="DUF4806"/>
</dbReference>
<evidence type="ECO:0000259" key="1">
    <source>
        <dbReference type="Pfam" id="PF16064"/>
    </source>
</evidence>
<comment type="caution">
    <text evidence="2">The sequence shown here is derived from an EMBL/GenBank/DDBJ whole genome shotgun (WGS) entry which is preliminary data.</text>
</comment>
<accession>A0AAN7P558</accession>
<organism evidence="2 3">
    <name type="scientific">Aquatica leii</name>
    <dbReference type="NCBI Taxonomy" id="1421715"/>
    <lineage>
        <taxon>Eukaryota</taxon>
        <taxon>Metazoa</taxon>
        <taxon>Ecdysozoa</taxon>
        <taxon>Arthropoda</taxon>
        <taxon>Hexapoda</taxon>
        <taxon>Insecta</taxon>
        <taxon>Pterygota</taxon>
        <taxon>Neoptera</taxon>
        <taxon>Endopterygota</taxon>
        <taxon>Coleoptera</taxon>
        <taxon>Polyphaga</taxon>
        <taxon>Elateriformia</taxon>
        <taxon>Elateroidea</taxon>
        <taxon>Lampyridae</taxon>
        <taxon>Luciolinae</taxon>
        <taxon>Aquatica</taxon>
    </lineage>
</organism>
<dbReference type="AlphaFoldDB" id="A0AAN7P558"/>
<evidence type="ECO:0000313" key="2">
    <source>
        <dbReference type="EMBL" id="KAK4874596.1"/>
    </source>
</evidence>
<dbReference type="EMBL" id="JARPUR010000006">
    <property type="protein sequence ID" value="KAK4874596.1"/>
    <property type="molecule type" value="Genomic_DNA"/>
</dbReference>
<proteinExistence type="predicted"/>
<dbReference type="Proteomes" id="UP001353858">
    <property type="component" value="Unassembled WGS sequence"/>
</dbReference>
<sequence length="421" mass="48464">MSVKRSVNQCNLNLSYINISQPNVNASGFIRVPIVLYVFIQRLPVAMRSSQSQLNSSGYSSSGREPCNEQEYAVVAFDNCEVEAVPLSWLNKSRNMCWWPVKSKNVRNLIKYSALPNEESWKQHDVDIIKIYGTYAEAQKKATHIVDDINSSQEESIGGECRKPKTEYFEDDIQTYEIIPMEFSEPEDATIHFYNGDIDESSNQIKDTRTETTSQPKIDSSRKVDLIVECDDKQHEIIDCHKMIETGFGLIMDELSKINVIVQQNNSRLERLEASMRLLTDTLPPSSNTGLPFIIPKLDLPLSTIEKLNELEAKLADKEFRQHFVDNMKLLRGGKPDEFIRQMWANCVTNEVAALCSWSGIRESFEIKSLKLVELIEDVVRMYHSDVTKKMIKDVSALWFRNSNQRIKRQKEKENKITNVY</sequence>
<dbReference type="Pfam" id="PF16064">
    <property type="entry name" value="DUF4806"/>
    <property type="match status" value="1"/>
</dbReference>
<protein>
    <recommendedName>
        <fullName evidence="1">DUF4806 domain-containing protein</fullName>
    </recommendedName>
</protein>
<reference evidence="3" key="1">
    <citation type="submission" date="2023-01" db="EMBL/GenBank/DDBJ databases">
        <title>Key to firefly adult light organ development and bioluminescence: homeobox transcription factors regulate luciferase expression and transportation to peroxisome.</title>
        <authorList>
            <person name="Fu X."/>
        </authorList>
    </citation>
    <scope>NUCLEOTIDE SEQUENCE [LARGE SCALE GENOMIC DNA]</scope>
</reference>
<keyword evidence="3" id="KW-1185">Reference proteome</keyword>
<feature type="domain" description="DUF4806" evidence="1">
    <location>
        <begin position="297"/>
        <end position="364"/>
    </location>
</feature>
<dbReference type="PANTHER" id="PTHR34153">
    <property type="entry name" value="SI:CH211-262H13.3-RELATED-RELATED"/>
    <property type="match status" value="1"/>
</dbReference>